<name>A0A937AFA0_9HYPH</name>
<keyword evidence="7" id="KW-0418">Kinase</keyword>
<evidence type="ECO:0000259" key="13">
    <source>
        <dbReference type="Pfam" id="PF01288"/>
    </source>
</evidence>
<dbReference type="GO" id="GO:0046656">
    <property type="term" value="P:folic acid biosynthetic process"/>
    <property type="evidence" value="ECO:0007669"/>
    <property type="project" value="UniProtKB-KW"/>
</dbReference>
<accession>A0A937AFA0</accession>
<dbReference type="Proteomes" id="UP000736856">
    <property type="component" value="Unassembled WGS sequence"/>
</dbReference>
<dbReference type="GO" id="GO:0016301">
    <property type="term" value="F:kinase activity"/>
    <property type="evidence" value="ECO:0007669"/>
    <property type="project" value="UniProtKB-KW"/>
</dbReference>
<dbReference type="PANTHER" id="PTHR43071">
    <property type="entry name" value="2-AMINO-4-HYDROXY-6-HYDROXYMETHYLDIHYDROPTERIDINE PYROPHOSPHOKINASE"/>
    <property type="match status" value="1"/>
</dbReference>
<evidence type="ECO:0000256" key="5">
    <source>
        <dbReference type="ARBA" id="ARBA00022679"/>
    </source>
</evidence>
<evidence type="ECO:0000256" key="1">
    <source>
        <dbReference type="ARBA" id="ARBA00005051"/>
    </source>
</evidence>
<sequence length="181" mass="20450">MWKPESSILIEQNSDLIAIGIGSNIGHKKHYISCALRLIHSHGECELVSVSSLYQTIPWGKTDQDFFLNAVALVKTSVSPENLLDILISIENDLDRKRNELWGPRTIDLDILLHGDYSLSTDRLTIPHPYMTQRAFVMVPLSDVSPHILIDGLSIENWVRQMDISGVQVVKKGGYWWIATD</sequence>
<comment type="pathway">
    <text evidence="1">Cofactor biosynthesis; tetrahydrofolate biosynthesis; 2-amino-4-hydroxy-6-hydroxymethyl-7,8-dihydropteridine diphosphate from 7,8-dihydroneopterin triphosphate: step 4/4.</text>
</comment>
<keyword evidence="9" id="KW-0289">Folate biosynthesis</keyword>
<organism evidence="14 15">
    <name type="scientific">Candidatus Liberibacter ctenarytainae</name>
    <dbReference type="NCBI Taxonomy" id="2020335"/>
    <lineage>
        <taxon>Bacteria</taxon>
        <taxon>Pseudomonadati</taxon>
        <taxon>Pseudomonadota</taxon>
        <taxon>Alphaproteobacteria</taxon>
        <taxon>Hyphomicrobiales</taxon>
        <taxon>Rhizobiaceae</taxon>
        <taxon>Liberibacter</taxon>
    </lineage>
</organism>
<dbReference type="InterPro" id="IPR035907">
    <property type="entry name" value="Hppk_sf"/>
</dbReference>
<evidence type="ECO:0000256" key="9">
    <source>
        <dbReference type="ARBA" id="ARBA00022909"/>
    </source>
</evidence>
<dbReference type="NCBIfam" id="TIGR01498">
    <property type="entry name" value="folK"/>
    <property type="match status" value="1"/>
</dbReference>
<evidence type="ECO:0000313" key="14">
    <source>
        <dbReference type="EMBL" id="MBL0849008.1"/>
    </source>
</evidence>
<proteinExistence type="inferred from homology"/>
<dbReference type="EMBL" id="SEOL01000004">
    <property type="protein sequence ID" value="MBL0849008.1"/>
    <property type="molecule type" value="Genomic_DNA"/>
</dbReference>
<dbReference type="SUPFAM" id="SSF55083">
    <property type="entry name" value="6-hydroxymethyl-7,8-dihydropterin pyrophosphokinase, HPPK"/>
    <property type="match status" value="1"/>
</dbReference>
<evidence type="ECO:0000256" key="2">
    <source>
        <dbReference type="ARBA" id="ARBA00005810"/>
    </source>
</evidence>
<gene>
    <name evidence="14" type="primary">folK</name>
    <name evidence="14" type="ORF">EU981_02820</name>
</gene>
<dbReference type="InterPro" id="IPR000550">
    <property type="entry name" value="Hppk"/>
</dbReference>
<keyword evidence="6" id="KW-0547">Nucleotide-binding</keyword>
<evidence type="ECO:0000256" key="4">
    <source>
        <dbReference type="ARBA" id="ARBA00016218"/>
    </source>
</evidence>
<dbReference type="GO" id="GO:0005524">
    <property type="term" value="F:ATP binding"/>
    <property type="evidence" value="ECO:0007669"/>
    <property type="project" value="UniProtKB-KW"/>
</dbReference>
<keyword evidence="5 14" id="KW-0808">Transferase</keyword>
<reference evidence="14" key="1">
    <citation type="submission" date="2019-02" db="EMBL/GenBank/DDBJ databases">
        <title>A novel Candidatus Liberibacter species associated with the New Zealand native fuchsia psyllid, Ctenarytaina fuchsiae.</title>
        <authorList>
            <person name="Thompson S.M."/>
            <person name="Jorgensen N."/>
            <person name="David C."/>
            <person name="Bulman S.R."/>
            <person name="Smith G.R."/>
        </authorList>
    </citation>
    <scope>NUCLEOTIDE SEQUENCE</scope>
    <source>
        <strain evidence="14">Oxford</strain>
    </source>
</reference>
<protein>
    <recommendedName>
        <fullName evidence="4">2-amino-4-hydroxy-6-hydroxymethyldihydropteridine pyrophosphokinase</fullName>
        <ecNumber evidence="3">2.7.6.3</ecNumber>
    </recommendedName>
    <alternativeName>
        <fullName evidence="11">6-hydroxymethyl-7,8-dihydropterin pyrophosphokinase</fullName>
    </alternativeName>
    <alternativeName>
        <fullName evidence="12">7,8-dihydro-6-hydroxymethylpterin-pyrophosphokinase</fullName>
    </alternativeName>
</protein>
<dbReference type="PANTHER" id="PTHR43071:SF1">
    <property type="entry name" value="2-AMINO-4-HYDROXY-6-HYDROXYMETHYLDIHYDROPTERIDINE PYROPHOSPHOKINASE"/>
    <property type="match status" value="1"/>
</dbReference>
<evidence type="ECO:0000256" key="3">
    <source>
        <dbReference type="ARBA" id="ARBA00013253"/>
    </source>
</evidence>
<feature type="domain" description="7,8-dihydro-6-hydroxymethylpterin-pyrophosphokinase" evidence="13">
    <location>
        <begin position="19"/>
        <end position="146"/>
    </location>
</feature>
<comment type="similarity">
    <text evidence="2">Belongs to the HPPK family.</text>
</comment>
<evidence type="ECO:0000256" key="12">
    <source>
        <dbReference type="ARBA" id="ARBA00033413"/>
    </source>
</evidence>
<keyword evidence="8" id="KW-0067">ATP-binding</keyword>
<dbReference type="Gene3D" id="3.30.70.560">
    <property type="entry name" value="7,8-Dihydro-6-hydroxymethylpterin-pyrophosphokinase HPPK"/>
    <property type="match status" value="1"/>
</dbReference>
<comment type="caution">
    <text evidence="14">The sequence shown here is derived from an EMBL/GenBank/DDBJ whole genome shotgun (WGS) entry which is preliminary data.</text>
</comment>
<comment type="function">
    <text evidence="10">Catalyzes the transfer of pyrophosphate from adenosine triphosphate (ATP) to 6-hydroxymethyl-7,8-dihydropterin, an enzymatic step in folate biosynthesis pathway.</text>
</comment>
<evidence type="ECO:0000256" key="10">
    <source>
        <dbReference type="ARBA" id="ARBA00029409"/>
    </source>
</evidence>
<dbReference type="EC" id="2.7.6.3" evidence="3"/>
<dbReference type="CDD" id="cd00483">
    <property type="entry name" value="HPPK"/>
    <property type="match status" value="1"/>
</dbReference>
<dbReference type="Pfam" id="PF01288">
    <property type="entry name" value="HPPK"/>
    <property type="match status" value="1"/>
</dbReference>
<dbReference type="GO" id="GO:0003848">
    <property type="term" value="F:2-amino-4-hydroxy-6-hydroxymethyldihydropteridine diphosphokinase activity"/>
    <property type="evidence" value="ECO:0007669"/>
    <property type="project" value="UniProtKB-EC"/>
</dbReference>
<dbReference type="AlphaFoldDB" id="A0A937AFA0"/>
<evidence type="ECO:0000256" key="11">
    <source>
        <dbReference type="ARBA" id="ARBA00029766"/>
    </source>
</evidence>
<evidence type="ECO:0000256" key="7">
    <source>
        <dbReference type="ARBA" id="ARBA00022777"/>
    </source>
</evidence>
<evidence type="ECO:0000256" key="6">
    <source>
        <dbReference type="ARBA" id="ARBA00022741"/>
    </source>
</evidence>
<evidence type="ECO:0000313" key="15">
    <source>
        <dbReference type="Proteomes" id="UP000736856"/>
    </source>
</evidence>
<evidence type="ECO:0000256" key="8">
    <source>
        <dbReference type="ARBA" id="ARBA00022840"/>
    </source>
</evidence>